<protein>
    <recommendedName>
        <fullName evidence="2">Aspartyl/glutamyl-tRNA(Asn/Gln) amidotransferase subunit C</fullName>
    </recommendedName>
</protein>
<dbReference type="HAMAP" id="MF_00122">
    <property type="entry name" value="GatC"/>
    <property type="match status" value="1"/>
</dbReference>
<dbReference type="Pfam" id="PF02686">
    <property type="entry name" value="GatC"/>
    <property type="match status" value="1"/>
</dbReference>
<sequence length="95" mass="10903">MKLSYDQVKHIAWLARLGLSEAEIEKFSFQLSNILENFEVLEEIDTTNVPPVTPSIPQQNVFREDRIAKSYPQNAVLANAPRQEENCFKVQAILE</sequence>
<dbReference type="InterPro" id="IPR003837">
    <property type="entry name" value="GatC"/>
</dbReference>
<evidence type="ECO:0000313" key="1">
    <source>
        <dbReference type="EMBL" id="GAH00973.1"/>
    </source>
</evidence>
<comment type="caution">
    <text evidence="1">The sequence shown here is derived from an EMBL/GenBank/DDBJ whole genome shotgun (WGS) entry which is preliminary data.</text>
</comment>
<dbReference type="InterPro" id="IPR036113">
    <property type="entry name" value="Asp/Glu-ADT_sf_sub_c"/>
</dbReference>
<accession>X1DX91</accession>
<evidence type="ECO:0008006" key="2">
    <source>
        <dbReference type="Google" id="ProtNLM"/>
    </source>
</evidence>
<gene>
    <name evidence="1" type="ORF">S01H4_51624</name>
</gene>
<dbReference type="NCBIfam" id="TIGR00135">
    <property type="entry name" value="gatC"/>
    <property type="match status" value="1"/>
</dbReference>
<organism evidence="1">
    <name type="scientific">marine sediment metagenome</name>
    <dbReference type="NCBI Taxonomy" id="412755"/>
    <lineage>
        <taxon>unclassified sequences</taxon>
        <taxon>metagenomes</taxon>
        <taxon>ecological metagenomes</taxon>
    </lineage>
</organism>
<dbReference type="GO" id="GO:0070681">
    <property type="term" value="P:glutaminyl-tRNAGln biosynthesis via transamidation"/>
    <property type="evidence" value="ECO:0007669"/>
    <property type="project" value="TreeGrafter"/>
</dbReference>
<dbReference type="PANTHER" id="PTHR15004:SF0">
    <property type="entry name" value="GLUTAMYL-TRNA(GLN) AMIDOTRANSFERASE SUBUNIT C, MITOCHONDRIAL"/>
    <property type="match status" value="1"/>
</dbReference>
<dbReference type="Gene3D" id="1.10.20.60">
    <property type="entry name" value="Glu-tRNAGln amidotransferase C subunit, N-terminal domain"/>
    <property type="match status" value="1"/>
</dbReference>
<name>X1DX91_9ZZZZ</name>
<reference evidence="1" key="1">
    <citation type="journal article" date="2014" name="Front. Microbiol.">
        <title>High frequency of phylogenetically diverse reductive dehalogenase-homologous genes in deep subseafloor sedimentary metagenomes.</title>
        <authorList>
            <person name="Kawai M."/>
            <person name="Futagami T."/>
            <person name="Toyoda A."/>
            <person name="Takaki Y."/>
            <person name="Nishi S."/>
            <person name="Hori S."/>
            <person name="Arai W."/>
            <person name="Tsubouchi T."/>
            <person name="Morono Y."/>
            <person name="Uchiyama I."/>
            <person name="Ito T."/>
            <person name="Fujiyama A."/>
            <person name="Inagaki F."/>
            <person name="Takami H."/>
        </authorList>
    </citation>
    <scope>NUCLEOTIDE SEQUENCE</scope>
    <source>
        <strain evidence="1">Expedition CK06-06</strain>
    </source>
</reference>
<proteinExistence type="inferred from homology"/>
<dbReference type="PANTHER" id="PTHR15004">
    <property type="entry name" value="GLUTAMYL-TRNA(GLN) AMIDOTRANSFERASE SUBUNIT C, MITOCHONDRIAL"/>
    <property type="match status" value="1"/>
</dbReference>
<dbReference type="SUPFAM" id="SSF141000">
    <property type="entry name" value="Glu-tRNAGln amidotransferase C subunit"/>
    <property type="match status" value="1"/>
</dbReference>
<dbReference type="AlphaFoldDB" id="X1DX91"/>
<dbReference type="GO" id="GO:0006450">
    <property type="term" value="P:regulation of translational fidelity"/>
    <property type="evidence" value="ECO:0007669"/>
    <property type="project" value="InterPro"/>
</dbReference>
<dbReference type="EMBL" id="BART01029416">
    <property type="protein sequence ID" value="GAH00973.1"/>
    <property type="molecule type" value="Genomic_DNA"/>
</dbReference>